<gene>
    <name evidence="2" type="ORF">CH367_17635</name>
</gene>
<dbReference type="SUPFAM" id="SSF55166">
    <property type="entry name" value="Hedgehog/DD-peptidase"/>
    <property type="match status" value="1"/>
</dbReference>
<dbReference type="InterPro" id="IPR009045">
    <property type="entry name" value="Zn_M74/Hedgehog-like"/>
</dbReference>
<dbReference type="Proteomes" id="UP000231879">
    <property type="component" value="Unassembled WGS sequence"/>
</dbReference>
<keyword evidence="3" id="KW-1185">Reference proteome</keyword>
<feature type="domain" description="Peptidase M15A C-terminal" evidence="1">
    <location>
        <begin position="86"/>
        <end position="182"/>
    </location>
</feature>
<evidence type="ECO:0000313" key="3">
    <source>
        <dbReference type="Proteomes" id="UP000231879"/>
    </source>
</evidence>
<dbReference type="InterPro" id="IPR013230">
    <property type="entry name" value="Peptidase_M15A_C"/>
</dbReference>
<evidence type="ECO:0000313" key="2">
    <source>
        <dbReference type="EMBL" id="PJZ56117.1"/>
    </source>
</evidence>
<protein>
    <submittedName>
        <fullName evidence="2">Peptidase M15</fullName>
    </submittedName>
</protein>
<reference evidence="2 3" key="1">
    <citation type="submission" date="2017-07" db="EMBL/GenBank/DDBJ databases">
        <title>Leptospira spp. isolated from tropical soils.</title>
        <authorList>
            <person name="Thibeaux R."/>
            <person name="Iraola G."/>
            <person name="Ferres I."/>
            <person name="Bierque E."/>
            <person name="Girault D."/>
            <person name="Soupe-Gilbert M.-E."/>
            <person name="Picardeau M."/>
            <person name="Goarant C."/>
        </authorList>
    </citation>
    <scope>NUCLEOTIDE SEQUENCE [LARGE SCALE GENOMIC DNA]</scope>
    <source>
        <strain evidence="2 3">FH4-C-A1</strain>
    </source>
</reference>
<organism evidence="2 3">
    <name type="scientific">Leptospira barantonii</name>
    <dbReference type="NCBI Taxonomy" id="2023184"/>
    <lineage>
        <taxon>Bacteria</taxon>
        <taxon>Pseudomonadati</taxon>
        <taxon>Spirochaetota</taxon>
        <taxon>Spirochaetia</taxon>
        <taxon>Leptospirales</taxon>
        <taxon>Leptospiraceae</taxon>
        <taxon>Leptospira</taxon>
    </lineage>
</organism>
<proteinExistence type="predicted"/>
<dbReference type="EMBL" id="NPDS01000008">
    <property type="protein sequence ID" value="PJZ56117.1"/>
    <property type="molecule type" value="Genomic_DNA"/>
</dbReference>
<dbReference type="Gene3D" id="3.30.1380.10">
    <property type="match status" value="1"/>
</dbReference>
<accession>A0ABX4NH61</accession>
<evidence type="ECO:0000259" key="1">
    <source>
        <dbReference type="Pfam" id="PF08291"/>
    </source>
</evidence>
<comment type="caution">
    <text evidence="2">The sequence shown here is derived from an EMBL/GenBank/DDBJ whole genome shotgun (WGS) entry which is preliminary data.</text>
</comment>
<dbReference type="Pfam" id="PF08291">
    <property type="entry name" value="Peptidase_M15_3"/>
    <property type="match status" value="1"/>
</dbReference>
<name>A0ABX4NH61_9LEPT</name>
<sequence length="195" mass="22783">MQIVIRLKSIPILLLFCLFLFKCDFQPHTPPSHEQWIEFKKLPGNEKKILAFEVFLRKHKLLNVVPIEQLLRQGTDWRQTKARPFAIPPSTLWPNILPTLRIVRDLILPQFGPVTVVSGFRESEYNEKAGGAKSSRHLLFSALDMIPDKETNRLFLKNSLLKLWQNKGPDQKIGLGLYSRNRFHIDTNGFRKWKK</sequence>